<dbReference type="InterPro" id="IPR043428">
    <property type="entry name" value="LivM-like"/>
</dbReference>
<dbReference type="GO" id="GO:0015658">
    <property type="term" value="F:branched-chain amino acid transmembrane transporter activity"/>
    <property type="evidence" value="ECO:0007669"/>
    <property type="project" value="InterPro"/>
</dbReference>
<feature type="transmembrane region" description="Helical" evidence="6">
    <location>
        <begin position="111"/>
        <end position="130"/>
    </location>
</feature>
<feature type="transmembrane region" description="Helical" evidence="6">
    <location>
        <begin position="57"/>
        <end position="78"/>
    </location>
</feature>
<comment type="caution">
    <text evidence="7">The sequence shown here is derived from an EMBL/GenBank/DDBJ whole genome shotgun (WGS) entry which is preliminary data.</text>
</comment>
<keyword evidence="3 6" id="KW-0812">Transmembrane</keyword>
<feature type="transmembrane region" description="Helical" evidence="6">
    <location>
        <begin position="136"/>
        <end position="159"/>
    </location>
</feature>
<dbReference type="EMBL" id="VTOW01000001">
    <property type="protein sequence ID" value="NKE69666.1"/>
    <property type="molecule type" value="Genomic_DNA"/>
</dbReference>
<evidence type="ECO:0000313" key="7">
    <source>
        <dbReference type="EMBL" id="NKE69666.1"/>
    </source>
</evidence>
<keyword evidence="2" id="KW-1003">Cell membrane</keyword>
<accession>A0A7X6I9Q4</accession>
<feature type="transmembrane region" description="Helical" evidence="6">
    <location>
        <begin position="166"/>
        <end position="183"/>
    </location>
</feature>
<evidence type="ECO:0000256" key="5">
    <source>
        <dbReference type="ARBA" id="ARBA00023136"/>
    </source>
</evidence>
<gene>
    <name evidence="7" type="ORF">MNODULE_02755</name>
</gene>
<proteinExistence type="predicted"/>
<dbReference type="PANTHER" id="PTHR30482:SF10">
    <property type="entry name" value="HIGH-AFFINITY BRANCHED-CHAIN AMINO ACID TRANSPORT PROTEIN BRAE"/>
    <property type="match status" value="1"/>
</dbReference>
<keyword evidence="5 6" id="KW-0472">Membrane</keyword>
<evidence type="ECO:0000256" key="1">
    <source>
        <dbReference type="ARBA" id="ARBA00004651"/>
    </source>
</evidence>
<feature type="transmembrane region" description="Helical" evidence="6">
    <location>
        <begin position="213"/>
        <end position="231"/>
    </location>
</feature>
<organism evidence="7 8">
    <name type="scientific">Candidatus Manganitrophus noduliformans</name>
    <dbReference type="NCBI Taxonomy" id="2606439"/>
    <lineage>
        <taxon>Bacteria</taxon>
        <taxon>Pseudomonadati</taxon>
        <taxon>Nitrospirota</taxon>
        <taxon>Nitrospiria</taxon>
        <taxon>Candidatus Troglogloeales</taxon>
        <taxon>Candidatus Manganitrophaceae</taxon>
        <taxon>Candidatus Manganitrophus</taxon>
    </lineage>
</organism>
<comment type="subcellular location">
    <subcellularLocation>
        <location evidence="1">Cell membrane</location>
        <topology evidence="1">Multi-pass membrane protein</topology>
    </subcellularLocation>
</comment>
<sequence>MGLLTLPFMGWQEAGKLALILAAGGIFWQGMMIWGRSEPLHTGMILFRRRVREIGETIARVNRAALFAGGGALFLVLPLFLNNYYIDILSLAGLYALLAVGLNITVGYAGLLDLGYAAFYGIGAYVYALLSTGIGLSFWLGLPLGGAVAAAFGVILGTITLRLRGDYLAIVTLGFVQIIYLVFNNWDSVTNGPNGILSIGRPELPGFVLRQPIHFYYLVLALLLVTVLAIYRLTHSQIGRAWIAIREDELAAAAMGINTTQMKILAFALGAGIAGVAGVFFAAKYTFVSPESFTFLESVRVLSMVVLGGMGSLPGAILGAFLLTVLPELLRGLTSYRMLIFGAALVVMMIFRPQGLLGKRH</sequence>
<feature type="transmembrane region" description="Helical" evidence="6">
    <location>
        <begin position="264"/>
        <end position="283"/>
    </location>
</feature>
<evidence type="ECO:0000256" key="4">
    <source>
        <dbReference type="ARBA" id="ARBA00022989"/>
    </source>
</evidence>
<feature type="transmembrane region" description="Helical" evidence="6">
    <location>
        <begin position="84"/>
        <end position="104"/>
    </location>
</feature>
<evidence type="ECO:0000256" key="6">
    <source>
        <dbReference type="SAM" id="Phobius"/>
    </source>
</evidence>
<evidence type="ECO:0000313" key="8">
    <source>
        <dbReference type="Proteomes" id="UP000534783"/>
    </source>
</evidence>
<protein>
    <submittedName>
        <fullName evidence="7">Branched-chain amino acid ABC transporter permease</fullName>
    </submittedName>
</protein>
<evidence type="ECO:0000256" key="3">
    <source>
        <dbReference type="ARBA" id="ARBA00022692"/>
    </source>
</evidence>
<dbReference type="PANTHER" id="PTHR30482">
    <property type="entry name" value="HIGH-AFFINITY BRANCHED-CHAIN AMINO ACID TRANSPORT SYSTEM PERMEASE"/>
    <property type="match status" value="1"/>
</dbReference>
<dbReference type="Proteomes" id="UP000534783">
    <property type="component" value="Unassembled WGS sequence"/>
</dbReference>
<keyword evidence="8" id="KW-1185">Reference proteome</keyword>
<keyword evidence="4 6" id="KW-1133">Transmembrane helix</keyword>
<feature type="transmembrane region" description="Helical" evidence="6">
    <location>
        <begin position="303"/>
        <end position="326"/>
    </location>
</feature>
<dbReference type="Pfam" id="PF02653">
    <property type="entry name" value="BPD_transp_2"/>
    <property type="match status" value="1"/>
</dbReference>
<dbReference type="AlphaFoldDB" id="A0A7X6I9Q4"/>
<dbReference type="InterPro" id="IPR001851">
    <property type="entry name" value="ABC_transp_permease"/>
</dbReference>
<dbReference type="CDD" id="cd06581">
    <property type="entry name" value="TM_PBP1_LivM_like"/>
    <property type="match status" value="1"/>
</dbReference>
<dbReference type="GO" id="GO:0005886">
    <property type="term" value="C:plasma membrane"/>
    <property type="evidence" value="ECO:0007669"/>
    <property type="project" value="UniProtKB-SubCell"/>
</dbReference>
<feature type="transmembrane region" description="Helical" evidence="6">
    <location>
        <begin position="338"/>
        <end position="357"/>
    </location>
</feature>
<evidence type="ECO:0000256" key="2">
    <source>
        <dbReference type="ARBA" id="ARBA00022475"/>
    </source>
</evidence>
<feature type="transmembrane region" description="Helical" evidence="6">
    <location>
        <begin position="17"/>
        <end position="36"/>
    </location>
</feature>
<name>A0A7X6I9Q4_9BACT</name>
<reference evidence="7 8" key="1">
    <citation type="journal article" date="2020" name="Nature">
        <title>Bacterial chemolithoautotrophy via manganese oxidation.</title>
        <authorList>
            <person name="Yu H."/>
            <person name="Leadbetter J.R."/>
        </authorList>
    </citation>
    <scope>NUCLEOTIDE SEQUENCE [LARGE SCALE GENOMIC DNA]</scope>
    <source>
        <strain evidence="7 8">Mn-1</strain>
    </source>
</reference>